<protein>
    <submittedName>
        <fullName evidence="2">AzlD domain-containing protein</fullName>
    </submittedName>
</protein>
<accession>A0ABX8D8E6</accession>
<organism evidence="2 3">
    <name type="scientific">Cellulomonas wangleii</name>
    <dbReference type="NCBI Taxonomy" id="2816956"/>
    <lineage>
        <taxon>Bacteria</taxon>
        <taxon>Bacillati</taxon>
        <taxon>Actinomycetota</taxon>
        <taxon>Actinomycetes</taxon>
        <taxon>Micrococcales</taxon>
        <taxon>Cellulomonadaceae</taxon>
        <taxon>Cellulomonas</taxon>
    </lineage>
</organism>
<proteinExistence type="predicted"/>
<evidence type="ECO:0000313" key="3">
    <source>
        <dbReference type="Proteomes" id="UP000677804"/>
    </source>
</evidence>
<keyword evidence="3" id="KW-1185">Reference proteome</keyword>
<keyword evidence="1" id="KW-0812">Transmembrane</keyword>
<evidence type="ECO:0000313" key="2">
    <source>
        <dbReference type="EMBL" id="QVI63709.1"/>
    </source>
</evidence>
<reference evidence="2 3" key="1">
    <citation type="submission" date="2021-05" db="EMBL/GenBank/DDBJ databases">
        <title>Novel species in genus Cellulomonas.</title>
        <authorList>
            <person name="Zhang G."/>
        </authorList>
    </citation>
    <scope>NUCLEOTIDE SEQUENCE [LARGE SCALE GENOMIC DNA]</scope>
    <source>
        <strain evidence="3">zg-ZUI222</strain>
    </source>
</reference>
<dbReference type="Proteomes" id="UP000677804">
    <property type="component" value="Chromosome"/>
</dbReference>
<evidence type="ECO:0000256" key="1">
    <source>
        <dbReference type="SAM" id="Phobius"/>
    </source>
</evidence>
<keyword evidence="1" id="KW-0472">Membrane</keyword>
<dbReference type="InterPro" id="IPR008407">
    <property type="entry name" value="Brnchd-chn_aa_trnsp_AzlD"/>
</dbReference>
<sequence>MTALWGGVLLAGLACLAIKLAGHVLPEHWLAQPRVARVAALVTVALLSALVAVQAATDGGRVVLDARLPALAVAAVALVLRAPFVVVVLLAAATAAGLRLLGMP</sequence>
<feature type="transmembrane region" description="Helical" evidence="1">
    <location>
        <begin position="68"/>
        <end position="98"/>
    </location>
</feature>
<feature type="transmembrane region" description="Helical" evidence="1">
    <location>
        <begin position="38"/>
        <end position="56"/>
    </location>
</feature>
<dbReference type="EMBL" id="CP074405">
    <property type="protein sequence ID" value="QVI63709.1"/>
    <property type="molecule type" value="Genomic_DNA"/>
</dbReference>
<gene>
    <name evidence="2" type="ORF">KG103_07675</name>
</gene>
<dbReference type="RefSeq" id="WP_207341386.1">
    <property type="nucleotide sequence ID" value="NZ_CP074405.1"/>
</dbReference>
<dbReference type="Pfam" id="PF05437">
    <property type="entry name" value="AzlD"/>
    <property type="match status" value="1"/>
</dbReference>
<keyword evidence="1" id="KW-1133">Transmembrane helix</keyword>
<name>A0ABX8D8E6_9CELL</name>